<sequence length="244" mass="27062">LARYKVDIAALSETRFSEKGQLEEVCGGYIFWSGRPKAERRDASVAFAIQNDMLGRLPCLPQGINDRLMSIRLPFGEASHVDAPSVTSLAASGLCSLPEARSTGRAGEQGDPRCRLLNGSPPHRLQDEAPTSTPPKAPSNELANRLANLLVADEHVSVENRWCRLRVTVQSTALDALRSARHQHQDWFNDNDAVIKALLTKKNQLLKVYVDRTTAANKTALCRSHSLVQQRVREVQDAWMTRKA</sequence>
<organism evidence="2">
    <name type="scientific">Schistocephalus solidus</name>
    <name type="common">Tapeworm</name>
    <dbReference type="NCBI Taxonomy" id="70667"/>
    <lineage>
        <taxon>Eukaryota</taxon>
        <taxon>Metazoa</taxon>
        <taxon>Spiralia</taxon>
        <taxon>Lophotrochozoa</taxon>
        <taxon>Platyhelminthes</taxon>
        <taxon>Cestoda</taxon>
        <taxon>Eucestoda</taxon>
        <taxon>Diphyllobothriidea</taxon>
        <taxon>Diphyllobothriidae</taxon>
        <taxon>Schistocephalus</taxon>
    </lineage>
</organism>
<accession>A0A183SRE8</accession>
<reference evidence="2" key="1">
    <citation type="submission" date="2016-06" db="UniProtKB">
        <authorList>
            <consortium name="WormBaseParasite"/>
        </authorList>
    </citation>
    <scope>IDENTIFICATION</scope>
</reference>
<evidence type="ECO:0000313" key="2">
    <source>
        <dbReference type="WBParaSite" id="SSLN_0000700901-mRNA-1"/>
    </source>
</evidence>
<name>A0A183SRE8_SCHSO</name>
<protein>
    <submittedName>
        <fullName evidence="2">Endo/exonuclease/phosphatase domain-containing protein</fullName>
    </submittedName>
</protein>
<proteinExistence type="predicted"/>
<dbReference type="WBParaSite" id="SSLN_0000700901-mRNA-1">
    <property type="protein sequence ID" value="SSLN_0000700901-mRNA-1"/>
    <property type="gene ID" value="SSLN_0000700901"/>
</dbReference>
<feature type="region of interest" description="Disordered" evidence="1">
    <location>
        <begin position="101"/>
        <end position="140"/>
    </location>
</feature>
<dbReference type="AlphaFoldDB" id="A0A183SRE8"/>
<evidence type="ECO:0000256" key="1">
    <source>
        <dbReference type="SAM" id="MobiDB-lite"/>
    </source>
</evidence>